<feature type="region of interest" description="Disordered" evidence="1">
    <location>
        <begin position="220"/>
        <end position="244"/>
    </location>
</feature>
<feature type="compositionally biased region" description="Low complexity" evidence="1">
    <location>
        <begin position="226"/>
        <end position="239"/>
    </location>
</feature>
<dbReference type="SUPFAM" id="SSF160104">
    <property type="entry name" value="Acetoacetate decarboxylase-like"/>
    <property type="match status" value="1"/>
</dbReference>
<dbReference type="PANTHER" id="PTHR40518">
    <property type="entry name" value="ACETOACETATE DECARBOXYLASE"/>
    <property type="match status" value="1"/>
</dbReference>
<accession>A0AAD5SDJ7</accession>
<keyword evidence="3" id="KW-1185">Reference proteome</keyword>
<evidence type="ECO:0000313" key="2">
    <source>
        <dbReference type="EMBL" id="KAJ3051503.1"/>
    </source>
</evidence>
<dbReference type="InterPro" id="IPR023375">
    <property type="entry name" value="ADC_dom_sf"/>
</dbReference>
<comment type="caution">
    <text evidence="2">The sequence shown here is derived from an EMBL/GenBank/DDBJ whole genome shotgun (WGS) entry which is preliminary data.</text>
</comment>
<dbReference type="Gene3D" id="2.40.400.10">
    <property type="entry name" value="Acetoacetate decarboxylase-like"/>
    <property type="match status" value="1"/>
</dbReference>
<proteinExistence type="predicted"/>
<dbReference type="Proteomes" id="UP001212841">
    <property type="component" value="Unassembled WGS sequence"/>
</dbReference>
<feature type="compositionally biased region" description="Polar residues" evidence="1">
    <location>
        <begin position="300"/>
        <end position="311"/>
    </location>
</feature>
<dbReference type="AlphaFoldDB" id="A0AAD5SDJ7"/>
<gene>
    <name evidence="2" type="ORF">HK097_007467</name>
</gene>
<dbReference type="EMBL" id="JADGJD010000388">
    <property type="protein sequence ID" value="KAJ3051503.1"/>
    <property type="molecule type" value="Genomic_DNA"/>
</dbReference>
<reference evidence="2" key="1">
    <citation type="submission" date="2020-05" db="EMBL/GenBank/DDBJ databases">
        <title>Phylogenomic resolution of chytrid fungi.</title>
        <authorList>
            <person name="Stajich J.E."/>
            <person name="Amses K."/>
            <person name="Simmons R."/>
            <person name="Seto K."/>
            <person name="Myers J."/>
            <person name="Bonds A."/>
            <person name="Quandt C.A."/>
            <person name="Barry K."/>
            <person name="Liu P."/>
            <person name="Grigoriev I."/>
            <person name="Longcore J.E."/>
            <person name="James T.Y."/>
        </authorList>
    </citation>
    <scope>NUCLEOTIDE SEQUENCE</scope>
    <source>
        <strain evidence="2">JEL0318</strain>
    </source>
</reference>
<name>A0AAD5SDJ7_9FUNG</name>
<feature type="region of interest" description="Disordered" evidence="1">
    <location>
        <begin position="1"/>
        <end position="21"/>
    </location>
</feature>
<evidence type="ECO:0000256" key="1">
    <source>
        <dbReference type="SAM" id="MobiDB-lite"/>
    </source>
</evidence>
<feature type="region of interest" description="Disordered" evidence="1">
    <location>
        <begin position="300"/>
        <end position="321"/>
    </location>
</feature>
<protein>
    <submittedName>
        <fullName evidence="2">Uncharacterized protein</fullName>
    </submittedName>
</protein>
<evidence type="ECO:0000313" key="3">
    <source>
        <dbReference type="Proteomes" id="UP001212841"/>
    </source>
</evidence>
<dbReference type="PANTHER" id="PTHR40518:SF1">
    <property type="entry name" value="ACETOACETATE DECARBOXYLASE"/>
    <property type="match status" value="1"/>
</dbReference>
<sequence>MPTYSSLSTREHRRADGLPSTGSLKPAPWSLKVSKAYVFFFWASDKNRHEILPHLVTEDDKKHFQGGLGSWMIIRYAESPVGPYDELLFSPGGFAPPNTLLKPDPNSTTALDEESPLLTDPNSSYLSPRRITRIFVSSDASLQSGRENWGIRKELATFDWVTPDGDDASMTTTVRISDLLSKELILHATLSAVPYTPSFPFSLDTLGMLVPRIVERRIDVDGNPVGGSTSDSGSTTSNSEWLSTKLGGGGCSRLATIKVHHSGGERFPDLNTVGWFGLGVGMKDGCLTFSVPDVVTYSDESGSAAGGSTNADAAETIPAKL</sequence>
<organism evidence="2 3">
    <name type="scientific">Rhizophlyctis rosea</name>
    <dbReference type="NCBI Taxonomy" id="64517"/>
    <lineage>
        <taxon>Eukaryota</taxon>
        <taxon>Fungi</taxon>
        <taxon>Fungi incertae sedis</taxon>
        <taxon>Chytridiomycota</taxon>
        <taxon>Chytridiomycota incertae sedis</taxon>
        <taxon>Chytridiomycetes</taxon>
        <taxon>Rhizophlyctidales</taxon>
        <taxon>Rhizophlyctidaceae</taxon>
        <taxon>Rhizophlyctis</taxon>
    </lineage>
</organism>